<feature type="compositionally biased region" description="Basic and acidic residues" evidence="5">
    <location>
        <begin position="154"/>
        <end position="175"/>
    </location>
</feature>
<dbReference type="NCBIfam" id="TIGR01352">
    <property type="entry name" value="tonB_Cterm"/>
    <property type="match status" value="1"/>
</dbReference>
<feature type="domain" description="TonB C-terminal" evidence="7">
    <location>
        <begin position="157"/>
        <end position="251"/>
    </location>
</feature>
<accession>A0ABW4NDR1</accession>
<feature type="region of interest" description="Disordered" evidence="5">
    <location>
        <begin position="118"/>
        <end position="175"/>
    </location>
</feature>
<evidence type="ECO:0000256" key="5">
    <source>
        <dbReference type="SAM" id="MobiDB-lite"/>
    </source>
</evidence>
<sequence>MARYAPPTKDRIPAAIAAVAIPGALLWALVIGLGVRFDPTASNPLDLFTVLPDKPPEPTPPRPKTVEPKRAPDLRKEAAASPPNLRSRATDIVAPPVDVPVPPPPVVVAPTPSVGVEASTGSAQIAGPGTGAGGVGDGLGSGDGGDGDGGGGGGRDETPPRFRSGRISDADFPDALRETTRGGLVGVRYTVRTDGRVTNCRITRSSGEPLLDQTTCRLIEQRFRYRPSLDGAGRPVQADIVENHEWVNEMTEEDLREPPPRVERRRRWF</sequence>
<dbReference type="Gene3D" id="3.30.1150.10">
    <property type="match status" value="1"/>
</dbReference>
<comment type="subcellular location">
    <subcellularLocation>
        <location evidence="1">Membrane</location>
        <topology evidence="1">Single-pass membrane protein</topology>
    </subcellularLocation>
</comment>
<dbReference type="InterPro" id="IPR037682">
    <property type="entry name" value="TonB_C"/>
</dbReference>
<dbReference type="Proteomes" id="UP001597283">
    <property type="component" value="Unassembled WGS sequence"/>
</dbReference>
<feature type="region of interest" description="Disordered" evidence="5">
    <location>
        <begin position="48"/>
        <end position="98"/>
    </location>
</feature>
<reference evidence="9" key="1">
    <citation type="journal article" date="2019" name="Int. J. Syst. Evol. Microbiol.">
        <title>The Global Catalogue of Microorganisms (GCM) 10K type strain sequencing project: providing services to taxonomists for standard genome sequencing and annotation.</title>
        <authorList>
            <consortium name="The Broad Institute Genomics Platform"/>
            <consortium name="The Broad Institute Genome Sequencing Center for Infectious Disease"/>
            <person name="Wu L."/>
            <person name="Ma J."/>
        </authorList>
    </citation>
    <scope>NUCLEOTIDE SEQUENCE [LARGE SCALE GENOMIC DNA]</scope>
    <source>
        <strain evidence="9">Q85</strain>
    </source>
</reference>
<evidence type="ECO:0000256" key="3">
    <source>
        <dbReference type="ARBA" id="ARBA00022989"/>
    </source>
</evidence>
<evidence type="ECO:0000256" key="6">
    <source>
        <dbReference type="SAM" id="Phobius"/>
    </source>
</evidence>
<proteinExistence type="predicted"/>
<protein>
    <submittedName>
        <fullName evidence="8">Energy transducer TonB</fullName>
    </submittedName>
</protein>
<evidence type="ECO:0000313" key="8">
    <source>
        <dbReference type="EMBL" id="MFD1788176.1"/>
    </source>
</evidence>
<feature type="compositionally biased region" description="Gly residues" evidence="5">
    <location>
        <begin position="128"/>
        <end position="153"/>
    </location>
</feature>
<evidence type="ECO:0000256" key="2">
    <source>
        <dbReference type="ARBA" id="ARBA00022692"/>
    </source>
</evidence>
<dbReference type="SUPFAM" id="SSF74653">
    <property type="entry name" value="TolA/TonB C-terminal domain"/>
    <property type="match status" value="1"/>
</dbReference>
<feature type="compositionally biased region" description="Basic and acidic residues" evidence="5">
    <location>
        <begin position="64"/>
        <end position="78"/>
    </location>
</feature>
<evidence type="ECO:0000256" key="1">
    <source>
        <dbReference type="ARBA" id="ARBA00004167"/>
    </source>
</evidence>
<dbReference type="InterPro" id="IPR006260">
    <property type="entry name" value="TonB/TolA_C"/>
</dbReference>
<keyword evidence="2 6" id="KW-0812">Transmembrane</keyword>
<dbReference type="Pfam" id="PF03544">
    <property type="entry name" value="TonB_C"/>
    <property type="match status" value="1"/>
</dbReference>
<evidence type="ECO:0000256" key="4">
    <source>
        <dbReference type="ARBA" id="ARBA00023136"/>
    </source>
</evidence>
<evidence type="ECO:0000259" key="7">
    <source>
        <dbReference type="PROSITE" id="PS52015"/>
    </source>
</evidence>
<dbReference type="EMBL" id="JBHUFC010000003">
    <property type="protein sequence ID" value="MFD1788176.1"/>
    <property type="molecule type" value="Genomic_DNA"/>
</dbReference>
<gene>
    <name evidence="8" type="ORF">ACFSC3_11385</name>
</gene>
<name>A0ABW4NDR1_9SPHN</name>
<evidence type="ECO:0000313" key="9">
    <source>
        <dbReference type="Proteomes" id="UP001597283"/>
    </source>
</evidence>
<dbReference type="RefSeq" id="WP_380940554.1">
    <property type="nucleotide sequence ID" value="NZ_JBHUFC010000003.1"/>
</dbReference>
<comment type="caution">
    <text evidence="8">The sequence shown here is derived from an EMBL/GenBank/DDBJ whole genome shotgun (WGS) entry which is preliminary data.</text>
</comment>
<dbReference type="PROSITE" id="PS52015">
    <property type="entry name" value="TONB_CTD"/>
    <property type="match status" value="1"/>
</dbReference>
<keyword evidence="9" id="KW-1185">Reference proteome</keyword>
<feature type="transmembrane region" description="Helical" evidence="6">
    <location>
        <begin position="12"/>
        <end position="35"/>
    </location>
</feature>
<organism evidence="8 9">
    <name type="scientific">Sphingomonas floccifaciens</name>
    <dbReference type="NCBI Taxonomy" id="1844115"/>
    <lineage>
        <taxon>Bacteria</taxon>
        <taxon>Pseudomonadati</taxon>
        <taxon>Pseudomonadota</taxon>
        <taxon>Alphaproteobacteria</taxon>
        <taxon>Sphingomonadales</taxon>
        <taxon>Sphingomonadaceae</taxon>
        <taxon>Sphingomonas</taxon>
    </lineage>
</organism>
<keyword evidence="3 6" id="KW-1133">Transmembrane helix</keyword>
<keyword evidence="4 6" id="KW-0472">Membrane</keyword>